<dbReference type="Proteomes" id="UP001172155">
    <property type="component" value="Unassembled WGS sequence"/>
</dbReference>
<dbReference type="CDD" id="cd00067">
    <property type="entry name" value="GAL4"/>
    <property type="match status" value="1"/>
</dbReference>
<evidence type="ECO:0000313" key="10">
    <source>
        <dbReference type="Proteomes" id="UP001172155"/>
    </source>
</evidence>
<comment type="subcellular location">
    <subcellularLocation>
        <location evidence="1">Nucleus</location>
    </subcellularLocation>
</comment>
<dbReference type="GO" id="GO:0000976">
    <property type="term" value="F:transcription cis-regulatory region binding"/>
    <property type="evidence" value="ECO:0007669"/>
    <property type="project" value="TreeGrafter"/>
</dbReference>
<dbReference type="InterPro" id="IPR001138">
    <property type="entry name" value="Zn2Cys6_DnaBD"/>
</dbReference>
<feature type="region of interest" description="Disordered" evidence="7">
    <location>
        <begin position="162"/>
        <end position="235"/>
    </location>
</feature>
<sequence>MSEHYHYFLSSMAGVGGQQEVISPDGVHQHPSLQADASPMSNPYQSLGYFTGFPEPIMFNAPKAQRSRRKSAPGLDHIKHRRTRSGCYTCRSRRVKCDENHPTCERCRKGKRDCVYPEPAPPKGSGGGSKESSEPSQQTSPCSSPADDDEMDIDMDIKLEPIADEDEDEPESATTQASLPNFPDRRPSTASSFGLQRVSSYRQGSETPSFEGNMSSSSPSIAASQSLEGPSGPMSSRPDWSFLPHDLQFYLNFYCENITHYHYCMVTDSDHFFRTILPTMAVRNEALLYAVVGFAAYHHLLRKPSGQVNEFLQYYNRSVSLLLASLKKKEKHNVTTLLTILQLATIEEYLGDWANLMGHQRAALELITELFTPQTIVQTPLGRMAMRWYSRFDVFIGIMGSFPTSLPRAWFSAMVDYCDAQVAADPNSISWRVENCASRLRLVSMEMSLLFGKGVSQDITQEEYTAEHRRLADALDGWKNGMDATLRDPAYLVADFTPDRPADPADIVNPFAPGVLFRPPLFAATILSCEWHSITLMHGSQSASEPSEETLADLREHANAICQICATVESWPQSPAGSLIILHPCLAIAGLFVQRDAKHHMWIRKKLALLEGMGYISPATMRKNMSELFRDESCTRWWLPNDEGFSPILQSIRAFADERNAAAILTQPENTRRLRNVFSKMHIGKSEGGGAA</sequence>
<dbReference type="InterPro" id="IPR036864">
    <property type="entry name" value="Zn2-C6_fun-type_DNA-bd_sf"/>
</dbReference>
<evidence type="ECO:0000256" key="4">
    <source>
        <dbReference type="ARBA" id="ARBA00023125"/>
    </source>
</evidence>
<keyword evidence="6" id="KW-0539">Nucleus</keyword>
<proteinExistence type="predicted"/>
<dbReference type="Pfam" id="PF00172">
    <property type="entry name" value="Zn_clus"/>
    <property type="match status" value="1"/>
</dbReference>
<accession>A0AA40K9X3</accession>
<gene>
    <name evidence="9" type="ORF">B0T18DRAFT_435620</name>
</gene>
<dbReference type="PANTHER" id="PTHR37534:SF10">
    <property type="entry name" value="ZN(II)2CYS6 TRANSCRIPTION FACTOR (EUROFUNG)"/>
    <property type="match status" value="1"/>
</dbReference>
<comment type="caution">
    <text evidence="9">The sequence shown here is derived from an EMBL/GenBank/DDBJ whole genome shotgun (WGS) entry which is preliminary data.</text>
</comment>
<dbReference type="Gene3D" id="4.10.240.10">
    <property type="entry name" value="Zn(2)-C6 fungal-type DNA-binding domain"/>
    <property type="match status" value="1"/>
</dbReference>
<dbReference type="PROSITE" id="PS50048">
    <property type="entry name" value="ZN2_CY6_FUNGAL_2"/>
    <property type="match status" value="1"/>
</dbReference>
<dbReference type="InterPro" id="IPR021858">
    <property type="entry name" value="Fun_TF"/>
</dbReference>
<keyword evidence="10" id="KW-1185">Reference proteome</keyword>
<dbReference type="SMART" id="SM00066">
    <property type="entry name" value="GAL4"/>
    <property type="match status" value="1"/>
</dbReference>
<organism evidence="9 10">
    <name type="scientific">Schizothecium vesticola</name>
    <dbReference type="NCBI Taxonomy" id="314040"/>
    <lineage>
        <taxon>Eukaryota</taxon>
        <taxon>Fungi</taxon>
        <taxon>Dikarya</taxon>
        <taxon>Ascomycota</taxon>
        <taxon>Pezizomycotina</taxon>
        <taxon>Sordariomycetes</taxon>
        <taxon>Sordariomycetidae</taxon>
        <taxon>Sordariales</taxon>
        <taxon>Schizotheciaceae</taxon>
        <taxon>Schizothecium</taxon>
    </lineage>
</organism>
<evidence type="ECO:0000259" key="8">
    <source>
        <dbReference type="PROSITE" id="PS50048"/>
    </source>
</evidence>
<keyword evidence="4" id="KW-0238">DNA-binding</keyword>
<evidence type="ECO:0000256" key="5">
    <source>
        <dbReference type="ARBA" id="ARBA00023163"/>
    </source>
</evidence>
<dbReference type="SUPFAM" id="SSF57701">
    <property type="entry name" value="Zn2/Cys6 DNA-binding domain"/>
    <property type="match status" value="1"/>
</dbReference>
<keyword evidence="5" id="KW-0804">Transcription</keyword>
<dbReference type="GO" id="GO:0008270">
    <property type="term" value="F:zinc ion binding"/>
    <property type="evidence" value="ECO:0007669"/>
    <property type="project" value="InterPro"/>
</dbReference>
<evidence type="ECO:0000256" key="3">
    <source>
        <dbReference type="ARBA" id="ARBA00023015"/>
    </source>
</evidence>
<feature type="domain" description="Zn(2)-C6 fungal-type" evidence="8">
    <location>
        <begin position="86"/>
        <end position="116"/>
    </location>
</feature>
<evidence type="ECO:0000256" key="1">
    <source>
        <dbReference type="ARBA" id="ARBA00004123"/>
    </source>
</evidence>
<name>A0AA40K9X3_9PEZI</name>
<feature type="region of interest" description="Disordered" evidence="7">
    <location>
        <begin position="112"/>
        <end position="150"/>
    </location>
</feature>
<evidence type="ECO:0000313" key="9">
    <source>
        <dbReference type="EMBL" id="KAK0751141.1"/>
    </source>
</evidence>
<feature type="compositionally biased region" description="Acidic residues" evidence="7">
    <location>
        <begin position="162"/>
        <end position="171"/>
    </location>
</feature>
<dbReference type="EMBL" id="JAUKUD010000002">
    <property type="protein sequence ID" value="KAK0751141.1"/>
    <property type="molecule type" value="Genomic_DNA"/>
</dbReference>
<evidence type="ECO:0000256" key="7">
    <source>
        <dbReference type="SAM" id="MobiDB-lite"/>
    </source>
</evidence>
<keyword evidence="2" id="KW-0862">Zinc</keyword>
<evidence type="ECO:0000256" key="6">
    <source>
        <dbReference type="ARBA" id="ARBA00023242"/>
    </source>
</evidence>
<feature type="compositionally biased region" description="Polar residues" evidence="7">
    <location>
        <begin position="188"/>
        <end position="214"/>
    </location>
</feature>
<protein>
    <recommendedName>
        <fullName evidence="8">Zn(2)-C6 fungal-type domain-containing protein</fullName>
    </recommendedName>
</protein>
<evidence type="ECO:0000256" key="2">
    <source>
        <dbReference type="ARBA" id="ARBA00022833"/>
    </source>
</evidence>
<dbReference type="Pfam" id="PF11951">
    <property type="entry name" value="Fungal_trans_2"/>
    <property type="match status" value="1"/>
</dbReference>
<dbReference type="PROSITE" id="PS00463">
    <property type="entry name" value="ZN2_CY6_FUNGAL_1"/>
    <property type="match status" value="1"/>
</dbReference>
<dbReference type="GO" id="GO:0045944">
    <property type="term" value="P:positive regulation of transcription by RNA polymerase II"/>
    <property type="evidence" value="ECO:0007669"/>
    <property type="project" value="TreeGrafter"/>
</dbReference>
<keyword evidence="3" id="KW-0805">Transcription regulation</keyword>
<dbReference type="GO" id="GO:0005634">
    <property type="term" value="C:nucleus"/>
    <property type="evidence" value="ECO:0007669"/>
    <property type="project" value="UniProtKB-SubCell"/>
</dbReference>
<dbReference type="AlphaFoldDB" id="A0AA40K9X3"/>
<dbReference type="PANTHER" id="PTHR37534">
    <property type="entry name" value="TRANSCRIPTIONAL ACTIVATOR PROTEIN UGA3"/>
    <property type="match status" value="1"/>
</dbReference>
<feature type="compositionally biased region" description="Low complexity" evidence="7">
    <location>
        <begin position="215"/>
        <end position="226"/>
    </location>
</feature>
<dbReference type="GO" id="GO:0000981">
    <property type="term" value="F:DNA-binding transcription factor activity, RNA polymerase II-specific"/>
    <property type="evidence" value="ECO:0007669"/>
    <property type="project" value="InterPro"/>
</dbReference>
<reference evidence="9" key="1">
    <citation type="submission" date="2023-06" db="EMBL/GenBank/DDBJ databases">
        <title>Genome-scale phylogeny and comparative genomics of the fungal order Sordariales.</title>
        <authorList>
            <consortium name="Lawrence Berkeley National Laboratory"/>
            <person name="Hensen N."/>
            <person name="Bonometti L."/>
            <person name="Westerberg I."/>
            <person name="Brannstrom I.O."/>
            <person name="Guillou S."/>
            <person name="Cros-Aarteil S."/>
            <person name="Calhoun S."/>
            <person name="Haridas S."/>
            <person name="Kuo A."/>
            <person name="Mondo S."/>
            <person name="Pangilinan J."/>
            <person name="Riley R."/>
            <person name="LaButti K."/>
            <person name="Andreopoulos B."/>
            <person name="Lipzen A."/>
            <person name="Chen C."/>
            <person name="Yanf M."/>
            <person name="Daum C."/>
            <person name="Ng V."/>
            <person name="Clum A."/>
            <person name="Steindorff A."/>
            <person name="Ohm R."/>
            <person name="Martin F."/>
            <person name="Silar P."/>
            <person name="Natvig D."/>
            <person name="Lalanne C."/>
            <person name="Gautier V."/>
            <person name="Ament-velasquez S.L."/>
            <person name="Kruys A."/>
            <person name="Hutchinson M.I."/>
            <person name="Powell A.J."/>
            <person name="Barry K."/>
            <person name="Miller A.N."/>
            <person name="Grigoriev I.V."/>
            <person name="Debuchy R."/>
            <person name="Gladieux P."/>
            <person name="Thoren M.H."/>
            <person name="Johannesson H."/>
        </authorList>
    </citation>
    <scope>NUCLEOTIDE SEQUENCE</scope>
    <source>
        <strain evidence="9">SMH3187-1</strain>
    </source>
</reference>